<dbReference type="Pfam" id="PF01564">
    <property type="entry name" value="Spermine_synth"/>
    <property type="match status" value="1"/>
</dbReference>
<feature type="domain" description="PABS" evidence="7">
    <location>
        <begin position="440"/>
        <end position="689"/>
    </location>
</feature>
<keyword evidence="5" id="KW-0812">Transmembrane</keyword>
<evidence type="ECO:0000256" key="3">
    <source>
        <dbReference type="ARBA" id="ARBA00023066"/>
    </source>
</evidence>
<dbReference type="Gene3D" id="1.20.1250.20">
    <property type="entry name" value="MFS general substrate transporter like domains"/>
    <property type="match status" value="1"/>
</dbReference>
<dbReference type="SUPFAM" id="SSF103473">
    <property type="entry name" value="MFS general substrate transporter"/>
    <property type="match status" value="1"/>
</dbReference>
<comment type="pathway">
    <text evidence="5">Amine and polyamine biosynthesis; spermidine biosynthesis; spermidine from putrescine: step 1/1.</text>
</comment>
<feature type="binding site" evidence="5">
    <location>
        <position position="556"/>
    </location>
    <ligand>
        <name>S-methyl-5'-thioadenosine</name>
        <dbReference type="ChEBI" id="CHEBI:17509"/>
    </ligand>
</feature>
<feature type="transmembrane region" description="Helical" evidence="5">
    <location>
        <begin position="155"/>
        <end position="179"/>
    </location>
</feature>
<feature type="transmembrane region" description="Helical" evidence="5">
    <location>
        <begin position="410"/>
        <end position="432"/>
    </location>
</feature>
<dbReference type="GO" id="GO:0010487">
    <property type="term" value="F:thermospermine synthase activity"/>
    <property type="evidence" value="ECO:0007669"/>
    <property type="project" value="UniProtKB-ARBA"/>
</dbReference>
<protein>
    <recommendedName>
        <fullName evidence="5">Polyamine aminopropyltransferase</fullName>
    </recommendedName>
    <alternativeName>
        <fullName evidence="5">Putrescine aminopropyltransferase</fullName>
        <shortName evidence="5">PAPT</shortName>
    </alternativeName>
    <alternativeName>
        <fullName evidence="5">Spermidine synthase</fullName>
        <shortName evidence="5">SPDS</shortName>
        <shortName evidence="5">SPDSY</shortName>
        <ecNumber evidence="5">2.5.1.16</ecNumber>
    </alternativeName>
</protein>
<feature type="transmembrane region" description="Helical" evidence="5">
    <location>
        <begin position="233"/>
        <end position="253"/>
    </location>
</feature>
<dbReference type="GO" id="GO:0008295">
    <property type="term" value="P:spermidine biosynthetic process"/>
    <property type="evidence" value="ECO:0007669"/>
    <property type="project" value="UniProtKB-UniRule"/>
</dbReference>
<feature type="binding site" evidence="5">
    <location>
        <begin position="587"/>
        <end position="588"/>
    </location>
    <ligand>
        <name>S-methyl-5'-thioadenosine</name>
        <dbReference type="ChEBI" id="CHEBI:17509"/>
    </ligand>
</feature>
<feature type="transmembrane region" description="Helical" evidence="5">
    <location>
        <begin position="297"/>
        <end position="319"/>
    </location>
</feature>
<feature type="transmembrane region" description="Helical" evidence="5">
    <location>
        <begin position="76"/>
        <end position="97"/>
    </location>
</feature>
<accession>A0A1L9B560</accession>
<dbReference type="STRING" id="83449.BON30_29390"/>
<evidence type="ECO:0000256" key="6">
    <source>
        <dbReference type="PROSITE-ProRule" id="PRU00354"/>
    </source>
</evidence>
<comment type="catalytic activity">
    <reaction evidence="5">
        <text>S-adenosyl 3-(methylsulfanyl)propylamine + putrescine = S-methyl-5'-thioadenosine + spermidine + H(+)</text>
        <dbReference type="Rhea" id="RHEA:12721"/>
        <dbReference type="ChEBI" id="CHEBI:15378"/>
        <dbReference type="ChEBI" id="CHEBI:17509"/>
        <dbReference type="ChEBI" id="CHEBI:57443"/>
        <dbReference type="ChEBI" id="CHEBI:57834"/>
        <dbReference type="ChEBI" id="CHEBI:326268"/>
        <dbReference type="EC" id="2.5.1.16"/>
    </reaction>
</comment>
<dbReference type="Gene3D" id="3.40.50.150">
    <property type="entry name" value="Vaccinia Virus protein VP39"/>
    <property type="match status" value="1"/>
</dbReference>
<evidence type="ECO:0000256" key="2">
    <source>
        <dbReference type="ARBA" id="ARBA00022679"/>
    </source>
</evidence>
<reference evidence="8 9" key="2">
    <citation type="submission" date="2016-12" db="EMBL/GenBank/DDBJ databases">
        <title>Draft Genome Sequence of Cystobacter ferrugineus Strain Cbfe23.</title>
        <authorList>
            <person name="Akbar S."/>
            <person name="Dowd S.E."/>
            <person name="Stevens D.C."/>
        </authorList>
    </citation>
    <scope>NUCLEOTIDE SEQUENCE [LARGE SCALE GENOMIC DNA]</scope>
    <source>
        <strain evidence="8 9">Cbfe23</strain>
    </source>
</reference>
<dbReference type="PANTHER" id="PTHR43317:SF1">
    <property type="entry name" value="THERMOSPERMINE SYNTHASE ACAULIS5"/>
    <property type="match status" value="1"/>
</dbReference>
<dbReference type="HAMAP" id="MF_00198">
    <property type="entry name" value="Spermidine_synth"/>
    <property type="match status" value="1"/>
</dbReference>
<keyword evidence="3 5" id="KW-0745">Spermidine biosynthesis</keyword>
<keyword evidence="4 5" id="KW-0620">Polyamine biosynthesis</keyword>
<dbReference type="PANTHER" id="PTHR43317">
    <property type="entry name" value="THERMOSPERMINE SYNTHASE ACAULIS5"/>
    <property type="match status" value="1"/>
</dbReference>
<dbReference type="CDD" id="cd02440">
    <property type="entry name" value="AdoMet_MTases"/>
    <property type="match status" value="1"/>
</dbReference>
<comment type="similarity">
    <text evidence="1 5">Belongs to the spermidine/spermine synthase family.</text>
</comment>
<organism evidence="8 9">
    <name type="scientific">Cystobacter ferrugineus</name>
    <dbReference type="NCBI Taxonomy" id="83449"/>
    <lineage>
        <taxon>Bacteria</taxon>
        <taxon>Pseudomonadati</taxon>
        <taxon>Myxococcota</taxon>
        <taxon>Myxococcia</taxon>
        <taxon>Myxococcales</taxon>
        <taxon>Cystobacterineae</taxon>
        <taxon>Archangiaceae</taxon>
        <taxon>Cystobacter</taxon>
    </lineage>
</organism>
<dbReference type="GO" id="GO:0005886">
    <property type="term" value="C:plasma membrane"/>
    <property type="evidence" value="ECO:0007669"/>
    <property type="project" value="UniProtKB-SubCell"/>
</dbReference>
<feature type="transmembrane region" description="Helical" evidence="5">
    <location>
        <begin position="12"/>
        <end position="32"/>
    </location>
</feature>
<evidence type="ECO:0000313" key="9">
    <source>
        <dbReference type="Proteomes" id="UP000182229"/>
    </source>
</evidence>
<keyword evidence="2 5" id="KW-0808">Transferase</keyword>
<dbReference type="GO" id="GO:0004766">
    <property type="term" value="F:spermidine synthase activity"/>
    <property type="evidence" value="ECO:0007669"/>
    <property type="project" value="UniProtKB-UniRule"/>
</dbReference>
<feature type="transmembrane region" description="Helical" evidence="5">
    <location>
        <begin position="44"/>
        <end position="64"/>
    </location>
</feature>
<dbReference type="OrthoDB" id="8171135at2"/>
<dbReference type="Proteomes" id="UP000182229">
    <property type="component" value="Unassembled WGS sequence"/>
</dbReference>
<comment type="subcellular location">
    <subcellularLocation>
        <location evidence="5">Cell membrane</location>
        <topology evidence="5">Multi-pass membrane protein</topology>
    </subcellularLocation>
</comment>
<evidence type="ECO:0000256" key="5">
    <source>
        <dbReference type="HAMAP-Rule" id="MF_00198"/>
    </source>
</evidence>
<feature type="transmembrane region" description="Helical" evidence="5">
    <location>
        <begin position="439"/>
        <end position="456"/>
    </location>
</feature>
<name>A0A1L9B560_9BACT</name>
<dbReference type="NCBIfam" id="NF037959">
    <property type="entry name" value="MFS_SpdSyn"/>
    <property type="match status" value="2"/>
</dbReference>
<dbReference type="EC" id="2.5.1.16" evidence="5"/>
<feature type="transmembrane region" description="Helical" evidence="5">
    <location>
        <begin position="384"/>
        <end position="404"/>
    </location>
</feature>
<sequence length="755" mass="80412">MSDVLKRTWLGLKVATVLSGAAALIAETLWIRSLSIMVGSTVEAASTIFAAFMVGLALGAWLAGRKADVLADPLRAYAWVEVAIAFTAGAAGLLLFLGRDTLILGGDHQGGARVALIFFFVLALVLLPTLLMGATFPLMVAASRRVGLEVRGVNILYALNTLGASLGTLLCGFVLLPLLGVRASVALGALFNLLAAGVCLPALLLRGTPAPSPDAGPSTPAESDSERFPLSQGLLLAVSTTSGLVTLGAEVAWTRLSSYFLGNRAHAFGIFMACVLLSLSGGSWLAERLMRRFGRRLPELLGGVLVVSAALLVACAAMTEWWIHHQSEVEGALPASNGVFFLARILQTLVLVAPMMLAMGCLFPLSLTASRLTQRRSGLAAGQFYLVNTVGSVAGSLLAGFWLLPTVGVYRGIGYLVALACLVAAGIFLVAVRERPWKLAGFAGVTGVIALVPLSLPEDLITHEPHTQMVYRDEDRYGVFQVNALPNGMLSVTNNHTRLIHYLGAASTSYVQQMQGHLGMFFHPEAKTAVVLGSGYGITAGALGLYPQLERVDAVEILPALVDVADLFMPYNFAYHRNPRVRVVIDDGRHYLTRLEDRFDIVSINVSDPRLPGGSSLFHADFYEVVKQHLNEGGVVLQHAFGTERRLVLSTLGRSFKYVLLFPSYQNGFNVVASDRPLVADPARIDALAATPDVREALRGIGVIAPPAVGSIFSQGLSPRDVPGLFDDPRVATDDLPLLEYSSRGGAAGLFFSNE</sequence>
<keyword evidence="5" id="KW-0472">Membrane</keyword>
<dbReference type="EMBL" id="MPIN01000008">
    <property type="protein sequence ID" value="OJH37399.1"/>
    <property type="molecule type" value="Genomic_DNA"/>
</dbReference>
<dbReference type="PROSITE" id="PS51006">
    <property type="entry name" value="PABS_2"/>
    <property type="match status" value="1"/>
</dbReference>
<reference evidence="9" key="1">
    <citation type="submission" date="2016-11" db="EMBL/GenBank/DDBJ databases">
        <authorList>
            <person name="Shukria A."/>
            <person name="Stevens D.C."/>
        </authorList>
    </citation>
    <scope>NUCLEOTIDE SEQUENCE [LARGE SCALE GENOMIC DNA]</scope>
    <source>
        <strain evidence="9">Cbfe23</strain>
    </source>
</reference>
<feature type="transmembrane region" description="Helical" evidence="5">
    <location>
        <begin position="339"/>
        <end position="363"/>
    </location>
</feature>
<dbReference type="InterPro" id="IPR001045">
    <property type="entry name" value="Spermi_synthase"/>
</dbReference>
<comment type="function">
    <text evidence="5">Catalyzes the irreversible transfer of a propylamine group from the amino donor S-adenosylmethioninamine (decarboxy-AdoMet) to putrescine (1,4-diaminobutane) to yield spermidine.</text>
</comment>
<feature type="transmembrane region" description="Helical" evidence="5">
    <location>
        <begin position="117"/>
        <end position="143"/>
    </location>
</feature>
<dbReference type="InterPro" id="IPR030374">
    <property type="entry name" value="PABS"/>
</dbReference>
<dbReference type="RefSeq" id="WP_071901734.1">
    <property type="nucleotide sequence ID" value="NZ_MPIN01000008.1"/>
</dbReference>
<comment type="caution">
    <text evidence="5 6">Lacks conserved residue(s) required for the propagation of feature annotation.</text>
</comment>
<keyword evidence="5" id="KW-1003">Cell membrane</keyword>
<evidence type="ECO:0000256" key="1">
    <source>
        <dbReference type="ARBA" id="ARBA00007867"/>
    </source>
</evidence>
<dbReference type="InterPro" id="IPR036259">
    <property type="entry name" value="MFS_trans_sf"/>
</dbReference>
<dbReference type="UniPathway" id="UPA00248">
    <property type="reaction ID" value="UER00314"/>
</dbReference>
<dbReference type="InterPro" id="IPR029063">
    <property type="entry name" value="SAM-dependent_MTases_sf"/>
</dbReference>
<dbReference type="AlphaFoldDB" id="A0A1L9B560"/>
<evidence type="ECO:0000313" key="8">
    <source>
        <dbReference type="EMBL" id="OJH37399.1"/>
    </source>
</evidence>
<evidence type="ECO:0000256" key="4">
    <source>
        <dbReference type="ARBA" id="ARBA00023115"/>
    </source>
</evidence>
<comment type="caution">
    <text evidence="8">The sequence shown here is derived from an EMBL/GenBank/DDBJ whole genome shotgun (WGS) entry which is preliminary data.</text>
</comment>
<proteinExistence type="inferred from homology"/>
<feature type="transmembrane region" description="Helical" evidence="5">
    <location>
        <begin position="265"/>
        <end position="285"/>
    </location>
</feature>
<dbReference type="SUPFAM" id="SSF53335">
    <property type="entry name" value="S-adenosyl-L-methionine-dependent methyltransferases"/>
    <property type="match status" value="1"/>
</dbReference>
<evidence type="ECO:0000259" key="7">
    <source>
        <dbReference type="PROSITE" id="PS51006"/>
    </source>
</evidence>
<feature type="transmembrane region" description="Helical" evidence="5">
    <location>
        <begin position="185"/>
        <end position="205"/>
    </location>
</feature>
<comment type="subunit">
    <text evidence="5">Homodimer or homotetramer.</text>
</comment>
<comment type="caution">
    <text evidence="5">Lacks the conserved Asp active site.</text>
</comment>
<keyword evidence="9" id="KW-1185">Reference proteome</keyword>
<gene>
    <name evidence="5" type="primary">speE</name>
    <name evidence="8" type="ORF">BON30_29390</name>
</gene>
<keyword evidence="5" id="KW-1133">Transmembrane helix</keyword>